<feature type="domain" description="7,8-dihydro-6-hydroxymethylpterin-pyrophosphokinase" evidence="13">
    <location>
        <begin position="92"/>
        <end position="103"/>
    </location>
</feature>
<evidence type="ECO:0000256" key="11">
    <source>
        <dbReference type="ARBA" id="ARBA00029766"/>
    </source>
</evidence>
<dbReference type="InterPro" id="IPR035907">
    <property type="entry name" value="Hppk_sf"/>
</dbReference>
<evidence type="ECO:0000256" key="2">
    <source>
        <dbReference type="ARBA" id="ARBA00005810"/>
    </source>
</evidence>
<name>A0ABU8QH52_9RHOB</name>
<evidence type="ECO:0000256" key="10">
    <source>
        <dbReference type="ARBA" id="ARBA00029409"/>
    </source>
</evidence>
<comment type="caution">
    <text evidence="14">The sequence shown here is derived from an EMBL/GenBank/DDBJ whole genome shotgun (WGS) entry which is preliminary data.</text>
</comment>
<evidence type="ECO:0000313" key="14">
    <source>
        <dbReference type="EMBL" id="MEJ5218686.1"/>
    </source>
</evidence>
<keyword evidence="15" id="KW-1185">Reference proteome</keyword>
<evidence type="ECO:0000256" key="4">
    <source>
        <dbReference type="ARBA" id="ARBA00016218"/>
    </source>
</evidence>
<dbReference type="CDD" id="cd00483">
    <property type="entry name" value="HPPK"/>
    <property type="match status" value="1"/>
</dbReference>
<dbReference type="SUPFAM" id="SSF55083">
    <property type="entry name" value="6-hydroxymethyl-7,8-dihydropterin pyrophosphokinase, HPPK"/>
    <property type="match status" value="1"/>
</dbReference>
<dbReference type="Pfam" id="PF01288">
    <property type="entry name" value="HPPK"/>
    <property type="match status" value="1"/>
</dbReference>
<accession>A0ABU8QH52</accession>
<dbReference type="Proteomes" id="UP001368270">
    <property type="component" value="Unassembled WGS sequence"/>
</dbReference>
<evidence type="ECO:0000256" key="8">
    <source>
        <dbReference type="ARBA" id="ARBA00022840"/>
    </source>
</evidence>
<dbReference type="PROSITE" id="PS00794">
    <property type="entry name" value="HPPK"/>
    <property type="match status" value="1"/>
</dbReference>
<gene>
    <name evidence="14" type="primary">folK</name>
    <name evidence="14" type="ORF">WG622_10565</name>
</gene>
<evidence type="ECO:0000256" key="5">
    <source>
        <dbReference type="ARBA" id="ARBA00022679"/>
    </source>
</evidence>
<evidence type="ECO:0000256" key="12">
    <source>
        <dbReference type="ARBA" id="ARBA00033413"/>
    </source>
</evidence>
<keyword evidence="5 14" id="KW-0808">Transferase</keyword>
<comment type="function">
    <text evidence="10">Catalyzes the transfer of pyrophosphate from adenosine triphosphate (ATP) to 6-hydroxymethyl-7,8-dihydropterin, an enzymatic step in folate biosynthesis pathway.</text>
</comment>
<dbReference type="NCBIfam" id="TIGR01498">
    <property type="entry name" value="folK"/>
    <property type="match status" value="1"/>
</dbReference>
<dbReference type="EC" id="2.7.6.3" evidence="3"/>
<dbReference type="GO" id="GO:0003848">
    <property type="term" value="F:2-amino-4-hydroxy-6-hydroxymethyldihydropteridine diphosphokinase activity"/>
    <property type="evidence" value="ECO:0007669"/>
    <property type="project" value="UniProtKB-EC"/>
</dbReference>
<dbReference type="EMBL" id="JBBGAZ010000005">
    <property type="protein sequence ID" value="MEJ5218686.1"/>
    <property type="molecule type" value="Genomic_DNA"/>
</dbReference>
<evidence type="ECO:0000259" key="13">
    <source>
        <dbReference type="PROSITE" id="PS00794"/>
    </source>
</evidence>
<reference evidence="14 15" key="1">
    <citation type="submission" date="2024-03" db="EMBL/GenBank/DDBJ databases">
        <title>Cognatishimia coralii sp. nov., a marine bacterium isolated from coral surrounding seawater.</title>
        <authorList>
            <person name="Liu X."/>
            <person name="Liu S."/>
            <person name="Sun H."/>
            <person name="Zhang Y."/>
        </authorList>
    </citation>
    <scope>NUCLEOTIDE SEQUENCE [LARGE SCALE GENOMIC DNA]</scope>
    <source>
        <strain evidence="14 15">D5M38</strain>
    </source>
</reference>
<keyword evidence="7" id="KW-0418">Kinase</keyword>
<keyword evidence="8" id="KW-0067">ATP-binding</keyword>
<evidence type="ECO:0000256" key="7">
    <source>
        <dbReference type="ARBA" id="ARBA00022777"/>
    </source>
</evidence>
<keyword evidence="6" id="KW-0547">Nucleotide-binding</keyword>
<evidence type="ECO:0000256" key="6">
    <source>
        <dbReference type="ARBA" id="ARBA00022741"/>
    </source>
</evidence>
<protein>
    <recommendedName>
        <fullName evidence="4">2-amino-4-hydroxy-6-hydroxymethyldihydropteridine pyrophosphokinase</fullName>
        <ecNumber evidence="3">2.7.6.3</ecNumber>
    </recommendedName>
    <alternativeName>
        <fullName evidence="11">6-hydroxymethyl-7,8-dihydropterin pyrophosphokinase</fullName>
    </alternativeName>
    <alternativeName>
        <fullName evidence="12">7,8-dihydro-6-hydroxymethylpterin-pyrophosphokinase</fullName>
    </alternativeName>
</protein>
<keyword evidence="9" id="KW-0289">Folate biosynthesis</keyword>
<organism evidence="14 15">
    <name type="scientific">Cognatishimia coralii</name>
    <dbReference type="NCBI Taxonomy" id="3083254"/>
    <lineage>
        <taxon>Bacteria</taxon>
        <taxon>Pseudomonadati</taxon>
        <taxon>Pseudomonadota</taxon>
        <taxon>Alphaproteobacteria</taxon>
        <taxon>Rhodobacterales</taxon>
        <taxon>Paracoccaceae</taxon>
        <taxon>Cognatishimia</taxon>
    </lineage>
</organism>
<comment type="similarity">
    <text evidence="2">Belongs to the HPPK family.</text>
</comment>
<sequence>MNEISILALGGNSNSDFGSPEKTLIHAIGVLRARGLTIEKTSKFYSTPAFPKGSGADYVNAALLINSNQNPRELLSLLHEVEADLGRTREARWASRPIDIDLIAYGQRLLPDAETHAKWRGLSPKDQATLWPDQLILPHPRLQDRAFVLVPACDIAPDWVHPVLGLTMREMMENLPESDRKEVVEL</sequence>
<evidence type="ECO:0000256" key="9">
    <source>
        <dbReference type="ARBA" id="ARBA00022909"/>
    </source>
</evidence>
<dbReference type="PANTHER" id="PTHR43071">
    <property type="entry name" value="2-AMINO-4-HYDROXY-6-HYDROXYMETHYLDIHYDROPTERIDINE PYROPHOSPHOKINASE"/>
    <property type="match status" value="1"/>
</dbReference>
<dbReference type="Gene3D" id="3.30.70.560">
    <property type="entry name" value="7,8-Dihydro-6-hydroxymethylpterin-pyrophosphokinase HPPK"/>
    <property type="match status" value="1"/>
</dbReference>
<comment type="pathway">
    <text evidence="1">Cofactor biosynthesis; tetrahydrofolate biosynthesis; 2-amino-4-hydroxy-6-hydroxymethyl-7,8-dihydropteridine diphosphate from 7,8-dihydroneopterin triphosphate: step 4/4.</text>
</comment>
<dbReference type="RefSeq" id="WP_339403543.1">
    <property type="nucleotide sequence ID" value="NZ_JBBGAZ010000005.1"/>
</dbReference>
<evidence type="ECO:0000256" key="1">
    <source>
        <dbReference type="ARBA" id="ARBA00005051"/>
    </source>
</evidence>
<proteinExistence type="inferred from homology"/>
<dbReference type="InterPro" id="IPR000550">
    <property type="entry name" value="Hppk"/>
</dbReference>
<dbReference type="PANTHER" id="PTHR43071:SF1">
    <property type="entry name" value="2-AMINO-4-HYDROXY-6-HYDROXYMETHYLDIHYDROPTERIDINE PYROPHOSPHOKINASE"/>
    <property type="match status" value="1"/>
</dbReference>
<evidence type="ECO:0000256" key="3">
    <source>
        <dbReference type="ARBA" id="ARBA00013253"/>
    </source>
</evidence>
<evidence type="ECO:0000313" key="15">
    <source>
        <dbReference type="Proteomes" id="UP001368270"/>
    </source>
</evidence>